<comment type="catalytic activity">
    <reaction evidence="1 18">
        <text>a 1,2-diacyl-sn-glycero-3-phosphate + CTP + H(+) = a CDP-1,2-diacyl-sn-glycerol + diphosphate</text>
        <dbReference type="Rhea" id="RHEA:16229"/>
        <dbReference type="ChEBI" id="CHEBI:15378"/>
        <dbReference type="ChEBI" id="CHEBI:33019"/>
        <dbReference type="ChEBI" id="CHEBI:37563"/>
        <dbReference type="ChEBI" id="CHEBI:58332"/>
        <dbReference type="ChEBI" id="CHEBI:58608"/>
        <dbReference type="EC" id="2.7.7.41"/>
    </reaction>
</comment>
<keyword evidence="13 19" id="KW-1133">Transmembrane helix</keyword>
<dbReference type="GO" id="GO:0005886">
    <property type="term" value="C:plasma membrane"/>
    <property type="evidence" value="ECO:0007669"/>
    <property type="project" value="UniProtKB-SubCell"/>
</dbReference>
<dbReference type="PANTHER" id="PTHR46382">
    <property type="entry name" value="PHOSPHATIDATE CYTIDYLYLTRANSFERASE"/>
    <property type="match status" value="1"/>
</dbReference>
<keyword evidence="9" id="KW-0444">Lipid biosynthesis</keyword>
<keyword evidence="14" id="KW-0443">Lipid metabolism</keyword>
<evidence type="ECO:0000256" key="13">
    <source>
        <dbReference type="ARBA" id="ARBA00022989"/>
    </source>
</evidence>
<dbReference type="AlphaFoldDB" id="A0A6F8ZG56"/>
<keyword evidence="17" id="KW-1208">Phospholipid metabolism</keyword>
<accession>A0A6F8ZG56</accession>
<keyword evidence="16" id="KW-0594">Phospholipid biosynthesis</keyword>
<feature type="transmembrane region" description="Helical" evidence="19">
    <location>
        <begin position="77"/>
        <end position="94"/>
    </location>
</feature>
<dbReference type="GO" id="GO:0016024">
    <property type="term" value="P:CDP-diacylglycerol biosynthetic process"/>
    <property type="evidence" value="ECO:0007669"/>
    <property type="project" value="UniProtKB-UniPathway"/>
</dbReference>
<comment type="pathway">
    <text evidence="4">Lipid metabolism.</text>
</comment>
<dbReference type="PANTHER" id="PTHR46382:SF1">
    <property type="entry name" value="PHOSPHATIDATE CYTIDYLYLTRANSFERASE"/>
    <property type="match status" value="1"/>
</dbReference>
<evidence type="ECO:0000313" key="21">
    <source>
        <dbReference type="Proteomes" id="UP000503399"/>
    </source>
</evidence>
<comment type="pathway">
    <text evidence="3 18">Phospholipid metabolism; CDP-diacylglycerol biosynthesis; CDP-diacylglycerol from sn-glycerol 3-phosphate: step 3/3.</text>
</comment>
<feature type="transmembrane region" description="Helical" evidence="19">
    <location>
        <begin position="6"/>
        <end position="39"/>
    </location>
</feature>
<keyword evidence="10 18" id="KW-0808">Transferase</keyword>
<evidence type="ECO:0000256" key="11">
    <source>
        <dbReference type="ARBA" id="ARBA00022692"/>
    </source>
</evidence>
<evidence type="ECO:0000256" key="15">
    <source>
        <dbReference type="ARBA" id="ARBA00023136"/>
    </source>
</evidence>
<evidence type="ECO:0000256" key="4">
    <source>
        <dbReference type="ARBA" id="ARBA00005189"/>
    </source>
</evidence>
<dbReference type="UniPathway" id="UPA00557">
    <property type="reaction ID" value="UER00614"/>
</dbReference>
<keyword evidence="8" id="KW-1003">Cell membrane</keyword>
<evidence type="ECO:0000256" key="8">
    <source>
        <dbReference type="ARBA" id="ARBA00022475"/>
    </source>
</evidence>
<evidence type="ECO:0000256" key="16">
    <source>
        <dbReference type="ARBA" id="ARBA00023209"/>
    </source>
</evidence>
<evidence type="ECO:0000256" key="3">
    <source>
        <dbReference type="ARBA" id="ARBA00005119"/>
    </source>
</evidence>
<keyword evidence="15 19" id="KW-0472">Membrane</keyword>
<sequence>MLTRRLLTAVVGVPVLVAAIWLGGVVLFLVAGVLMSVAVIEVYRMFRARGVELFPALTVLWIWALLLHPLLKWPTRPVVMAGALAAALLTLVRANPVDFQAAFTSSWVALYLGGFFSFLPALRRLPHGRWLALGAMAVVWGTDTAAYFVGRAWGRRKLWPRISPGKTWAGAAGGAVAGTLAGLVWTVPGHLAPAPALGLGLAVSLAAQLGDLVESNLKRFAGVKDSGDILPGHGGILDRFDSALLALPVAYYLLRGLGIS</sequence>
<evidence type="ECO:0000256" key="14">
    <source>
        <dbReference type="ARBA" id="ARBA00023098"/>
    </source>
</evidence>
<evidence type="ECO:0000256" key="12">
    <source>
        <dbReference type="ARBA" id="ARBA00022695"/>
    </source>
</evidence>
<dbReference type="Pfam" id="PF01148">
    <property type="entry name" value="CTP_transf_1"/>
    <property type="match status" value="1"/>
</dbReference>
<reference evidence="20 21" key="1">
    <citation type="submission" date="2020-02" db="EMBL/GenBank/DDBJ databases">
        <authorList>
            <person name="Hogendoorn C."/>
        </authorList>
    </citation>
    <scope>NUCLEOTIDE SEQUENCE [LARGE SCALE GENOMIC DNA]</scope>
    <source>
        <strain evidence="20">R501</strain>
    </source>
</reference>
<evidence type="ECO:0000256" key="9">
    <source>
        <dbReference type="ARBA" id="ARBA00022516"/>
    </source>
</evidence>
<feature type="transmembrane region" description="Helical" evidence="19">
    <location>
        <begin position="101"/>
        <end position="122"/>
    </location>
</feature>
<keyword evidence="21" id="KW-1185">Reference proteome</keyword>
<protein>
    <recommendedName>
        <fullName evidence="7 18">Phosphatidate cytidylyltransferase</fullName>
        <ecNumber evidence="6 18">2.7.7.41</ecNumber>
    </recommendedName>
</protein>
<feature type="transmembrane region" description="Helical" evidence="19">
    <location>
        <begin position="168"/>
        <end position="185"/>
    </location>
</feature>
<comment type="subcellular location">
    <subcellularLocation>
        <location evidence="2">Cell membrane</location>
        <topology evidence="2">Multi-pass membrane protein</topology>
    </subcellularLocation>
</comment>
<feature type="transmembrane region" description="Helical" evidence="19">
    <location>
        <begin position="51"/>
        <end position="71"/>
    </location>
</feature>
<evidence type="ECO:0000256" key="17">
    <source>
        <dbReference type="ARBA" id="ARBA00023264"/>
    </source>
</evidence>
<feature type="transmembrane region" description="Helical" evidence="19">
    <location>
        <begin position="128"/>
        <end position="148"/>
    </location>
</feature>
<dbReference type="Proteomes" id="UP000503399">
    <property type="component" value="Chromosome"/>
</dbReference>
<dbReference type="PROSITE" id="PS01315">
    <property type="entry name" value="CDS"/>
    <property type="match status" value="1"/>
</dbReference>
<evidence type="ECO:0000256" key="1">
    <source>
        <dbReference type="ARBA" id="ARBA00001698"/>
    </source>
</evidence>
<evidence type="ECO:0000256" key="5">
    <source>
        <dbReference type="ARBA" id="ARBA00010185"/>
    </source>
</evidence>
<proteinExistence type="inferred from homology"/>
<evidence type="ECO:0000256" key="2">
    <source>
        <dbReference type="ARBA" id="ARBA00004651"/>
    </source>
</evidence>
<evidence type="ECO:0000256" key="19">
    <source>
        <dbReference type="SAM" id="Phobius"/>
    </source>
</evidence>
<dbReference type="EMBL" id="LR778114">
    <property type="protein sequence ID" value="CAB1128760.1"/>
    <property type="molecule type" value="Genomic_DNA"/>
</dbReference>
<keyword evidence="11 18" id="KW-0812">Transmembrane</keyword>
<evidence type="ECO:0000313" key="20">
    <source>
        <dbReference type="EMBL" id="CAB1128760.1"/>
    </source>
</evidence>
<comment type="similarity">
    <text evidence="5 18">Belongs to the CDS family.</text>
</comment>
<dbReference type="KEGG" id="hfv:R50_1254"/>
<evidence type="ECO:0000256" key="6">
    <source>
        <dbReference type="ARBA" id="ARBA00012487"/>
    </source>
</evidence>
<gene>
    <name evidence="20" type="ORF">R50_1254</name>
</gene>
<dbReference type="EC" id="2.7.7.41" evidence="6 18"/>
<organism evidence="20 21">
    <name type="scientific">Candidatus Hydrogenisulfobacillus filiaventi</name>
    <dbReference type="NCBI Taxonomy" id="2707344"/>
    <lineage>
        <taxon>Bacteria</taxon>
        <taxon>Bacillati</taxon>
        <taxon>Bacillota</taxon>
        <taxon>Clostridia</taxon>
        <taxon>Eubacteriales</taxon>
        <taxon>Clostridiales Family XVII. Incertae Sedis</taxon>
        <taxon>Candidatus Hydrogenisulfobacillus</taxon>
    </lineage>
</organism>
<keyword evidence="12 18" id="KW-0548">Nucleotidyltransferase</keyword>
<name>A0A6F8ZG56_9FIRM</name>
<evidence type="ECO:0000256" key="18">
    <source>
        <dbReference type="RuleBase" id="RU003938"/>
    </source>
</evidence>
<dbReference type="GO" id="GO:0004605">
    <property type="term" value="F:phosphatidate cytidylyltransferase activity"/>
    <property type="evidence" value="ECO:0007669"/>
    <property type="project" value="UniProtKB-EC"/>
</dbReference>
<dbReference type="InterPro" id="IPR000374">
    <property type="entry name" value="PC_trans"/>
</dbReference>
<evidence type="ECO:0000256" key="7">
    <source>
        <dbReference type="ARBA" id="ARBA00019373"/>
    </source>
</evidence>
<evidence type="ECO:0000256" key="10">
    <source>
        <dbReference type="ARBA" id="ARBA00022679"/>
    </source>
</evidence>